<evidence type="ECO:0000256" key="5">
    <source>
        <dbReference type="ARBA" id="ARBA00022679"/>
    </source>
</evidence>
<evidence type="ECO:0000256" key="11">
    <source>
        <dbReference type="ARBA" id="ARBA00023098"/>
    </source>
</evidence>
<dbReference type="InterPro" id="IPR000829">
    <property type="entry name" value="DAGK"/>
</dbReference>
<keyword evidence="3" id="KW-1003">Cell membrane</keyword>
<feature type="binding site" evidence="16">
    <location>
        <position position="73"/>
    </location>
    <ligand>
        <name>substrate</name>
    </ligand>
</feature>
<keyword evidence="10 19" id="KW-1133">Transmembrane helix</keyword>
<evidence type="ECO:0000256" key="6">
    <source>
        <dbReference type="ARBA" id="ARBA00022692"/>
    </source>
</evidence>
<keyword evidence="11" id="KW-0443">Lipid metabolism</keyword>
<keyword evidence="18" id="KW-0479">Metal-binding</keyword>
<evidence type="ECO:0000256" key="10">
    <source>
        <dbReference type="ARBA" id="ARBA00022989"/>
    </source>
</evidence>
<dbReference type="GO" id="GO:0008654">
    <property type="term" value="P:phospholipid biosynthetic process"/>
    <property type="evidence" value="ECO:0007669"/>
    <property type="project" value="UniProtKB-KW"/>
</dbReference>
<dbReference type="PANTHER" id="PTHR34299">
    <property type="entry name" value="DIACYLGLYCEROL KINASE"/>
    <property type="match status" value="1"/>
</dbReference>
<keyword evidence="8 20" id="KW-0418">Kinase</keyword>
<evidence type="ECO:0000313" key="21">
    <source>
        <dbReference type="Proteomes" id="UP000199556"/>
    </source>
</evidence>
<dbReference type="Gene3D" id="1.10.287.3610">
    <property type="match status" value="1"/>
</dbReference>
<dbReference type="AlphaFoldDB" id="A0A1I4QR65"/>
<keyword evidence="9 17" id="KW-0067">ATP-binding</keyword>
<feature type="transmembrane region" description="Helical" evidence="19">
    <location>
        <begin position="36"/>
        <end position="54"/>
    </location>
</feature>
<keyword evidence="18" id="KW-0460">Magnesium</keyword>
<evidence type="ECO:0000256" key="2">
    <source>
        <dbReference type="ARBA" id="ARBA00005967"/>
    </source>
</evidence>
<proteinExistence type="inferred from homology"/>
<evidence type="ECO:0000256" key="14">
    <source>
        <dbReference type="ARBA" id="ARBA00023264"/>
    </source>
</evidence>
<dbReference type="STRING" id="195064.SAMN05421721_10562"/>
<keyword evidence="5" id="KW-0808">Transferase</keyword>
<dbReference type="GO" id="GO:0005524">
    <property type="term" value="F:ATP binding"/>
    <property type="evidence" value="ECO:0007669"/>
    <property type="project" value="UniProtKB-KW"/>
</dbReference>
<accession>A0A1I4QR65</accession>
<keyword evidence="13" id="KW-0594">Phospholipid biosynthesis</keyword>
<name>A0A1I4QR65_ECTMO</name>
<comment type="similarity">
    <text evidence="2">Belongs to the bacterial diacylglycerol kinase family.</text>
</comment>
<dbReference type="RefSeq" id="WP_090484242.1">
    <property type="nucleotide sequence ID" value="NZ_FOUO01000005.1"/>
</dbReference>
<keyword evidence="7 17" id="KW-0547">Nucleotide-binding</keyword>
<dbReference type="GO" id="GO:0005886">
    <property type="term" value="C:plasma membrane"/>
    <property type="evidence" value="ECO:0007669"/>
    <property type="project" value="UniProtKB-SubCell"/>
</dbReference>
<evidence type="ECO:0000256" key="9">
    <source>
        <dbReference type="ARBA" id="ARBA00022840"/>
    </source>
</evidence>
<feature type="binding site" evidence="17">
    <location>
        <begin position="98"/>
        <end position="99"/>
    </location>
    <ligand>
        <name>ATP</name>
        <dbReference type="ChEBI" id="CHEBI:30616"/>
    </ligand>
</feature>
<protein>
    <submittedName>
        <fullName evidence="20">Diacylglycerol kinase (ATP)</fullName>
    </submittedName>
</protein>
<organism evidence="20 21">
    <name type="scientific">Ectothiorhodospira mobilis</name>
    <dbReference type="NCBI Taxonomy" id="195064"/>
    <lineage>
        <taxon>Bacteria</taxon>
        <taxon>Pseudomonadati</taxon>
        <taxon>Pseudomonadota</taxon>
        <taxon>Gammaproteobacteria</taxon>
        <taxon>Chromatiales</taxon>
        <taxon>Ectothiorhodospiraceae</taxon>
        <taxon>Ectothiorhodospira</taxon>
    </lineage>
</organism>
<dbReference type="OrthoDB" id="9796011at2"/>
<dbReference type="PANTHER" id="PTHR34299:SF1">
    <property type="entry name" value="DIACYLGLYCEROL KINASE"/>
    <property type="match status" value="1"/>
</dbReference>
<feature type="active site" description="Proton acceptor" evidence="15">
    <location>
        <position position="73"/>
    </location>
</feature>
<dbReference type="GO" id="GO:0046872">
    <property type="term" value="F:metal ion binding"/>
    <property type="evidence" value="ECO:0007669"/>
    <property type="project" value="UniProtKB-KW"/>
</dbReference>
<feature type="binding site" evidence="17">
    <location>
        <position position="80"/>
    </location>
    <ligand>
        <name>ATP</name>
        <dbReference type="ChEBI" id="CHEBI:30616"/>
    </ligand>
</feature>
<keyword evidence="4" id="KW-0444">Lipid biosynthesis</keyword>
<evidence type="ECO:0000256" key="3">
    <source>
        <dbReference type="ARBA" id="ARBA00022475"/>
    </source>
</evidence>
<comment type="subcellular location">
    <subcellularLocation>
        <location evidence="1">Cell membrane</location>
        <topology evidence="1">Multi-pass membrane protein</topology>
    </subcellularLocation>
</comment>
<evidence type="ECO:0000256" key="4">
    <source>
        <dbReference type="ARBA" id="ARBA00022516"/>
    </source>
</evidence>
<evidence type="ECO:0000256" key="1">
    <source>
        <dbReference type="ARBA" id="ARBA00004651"/>
    </source>
</evidence>
<keyword evidence="21" id="KW-1185">Reference proteome</keyword>
<evidence type="ECO:0000256" key="12">
    <source>
        <dbReference type="ARBA" id="ARBA00023136"/>
    </source>
</evidence>
<comment type="cofactor">
    <cofactor evidence="18">
        <name>Mg(2+)</name>
        <dbReference type="ChEBI" id="CHEBI:18420"/>
    </cofactor>
    <text evidence="18">Mn(2+), Zn(2+), Cd(2+) and Co(2+) support activity to lesser extents.</text>
</comment>
<evidence type="ECO:0000256" key="7">
    <source>
        <dbReference type="ARBA" id="ARBA00022741"/>
    </source>
</evidence>
<evidence type="ECO:0000256" key="18">
    <source>
        <dbReference type="PIRSR" id="PIRSR600829-4"/>
    </source>
</evidence>
<keyword evidence="12 19" id="KW-0472">Membrane</keyword>
<evidence type="ECO:0000313" key="20">
    <source>
        <dbReference type="EMBL" id="SFM42200.1"/>
    </source>
</evidence>
<dbReference type="GO" id="GO:0016301">
    <property type="term" value="F:kinase activity"/>
    <property type="evidence" value="ECO:0007669"/>
    <property type="project" value="UniProtKB-KW"/>
</dbReference>
<evidence type="ECO:0000256" key="8">
    <source>
        <dbReference type="ARBA" id="ARBA00022777"/>
    </source>
</evidence>
<evidence type="ECO:0000256" key="13">
    <source>
        <dbReference type="ARBA" id="ARBA00023209"/>
    </source>
</evidence>
<feature type="transmembrane region" description="Helical" evidence="19">
    <location>
        <begin position="60"/>
        <end position="79"/>
    </location>
</feature>
<dbReference type="Proteomes" id="UP000199556">
    <property type="component" value="Unassembled WGS sequence"/>
</dbReference>
<evidence type="ECO:0000256" key="15">
    <source>
        <dbReference type="PIRSR" id="PIRSR600829-1"/>
    </source>
</evidence>
<evidence type="ECO:0000256" key="17">
    <source>
        <dbReference type="PIRSR" id="PIRSR600829-3"/>
    </source>
</evidence>
<feature type="transmembrane region" description="Helical" evidence="19">
    <location>
        <begin position="100"/>
        <end position="120"/>
    </location>
</feature>
<sequence>MRKRFLDSGQPGWQPLAKFRVALRGLSGAAVSDFSVLYKLLISLPIILLSLVYHPWLDSLLVILVTVVMLIAELLNTAIEALCDLVESRYDRQVRHIKDVAAAAAWIAILVWVIVLVVAGKNLVHHFMAS</sequence>
<dbReference type="CDD" id="cd14263">
    <property type="entry name" value="DAGK_IM_like"/>
    <property type="match status" value="1"/>
</dbReference>
<gene>
    <name evidence="20" type="ORF">SAMN05421721_10562</name>
</gene>
<dbReference type="InterPro" id="IPR036945">
    <property type="entry name" value="DAGK_sf"/>
</dbReference>
<keyword evidence="6 19" id="KW-0812">Transmembrane</keyword>
<evidence type="ECO:0000256" key="19">
    <source>
        <dbReference type="SAM" id="Phobius"/>
    </source>
</evidence>
<evidence type="ECO:0000256" key="16">
    <source>
        <dbReference type="PIRSR" id="PIRSR600829-2"/>
    </source>
</evidence>
<reference evidence="20 21" key="1">
    <citation type="submission" date="2016-10" db="EMBL/GenBank/DDBJ databases">
        <authorList>
            <person name="de Groot N.N."/>
        </authorList>
    </citation>
    <scope>NUCLEOTIDE SEQUENCE [LARGE SCALE GENOMIC DNA]</scope>
    <source>
        <strain evidence="20 21">DSM 4180</strain>
    </source>
</reference>
<dbReference type="EMBL" id="FOUO01000005">
    <property type="protein sequence ID" value="SFM42200.1"/>
    <property type="molecule type" value="Genomic_DNA"/>
</dbReference>
<dbReference type="Pfam" id="PF01219">
    <property type="entry name" value="DAGK_prokar"/>
    <property type="match status" value="1"/>
</dbReference>
<keyword evidence="14" id="KW-1208">Phospholipid metabolism</keyword>
<feature type="binding site" evidence="18">
    <location>
        <position position="80"/>
    </location>
    <ligand>
        <name>a divalent metal cation</name>
        <dbReference type="ChEBI" id="CHEBI:60240"/>
    </ligand>
</feature>